<dbReference type="InterPro" id="IPR013747">
    <property type="entry name" value="ACP_syn_III_C"/>
</dbReference>
<feature type="domain" description="Beta-ketoacyl-[acyl-carrier-protein] synthase III N-terminal" evidence="4">
    <location>
        <begin position="116"/>
        <end position="197"/>
    </location>
</feature>
<dbReference type="Proteomes" id="UP001374803">
    <property type="component" value="Chromosome"/>
</dbReference>
<protein>
    <submittedName>
        <fullName evidence="5">Ketoacyl-ACP synthase III</fullName>
    </submittedName>
</protein>
<dbReference type="PANTHER" id="PTHR34069">
    <property type="entry name" value="3-OXOACYL-[ACYL-CARRIER-PROTEIN] SYNTHASE 3"/>
    <property type="match status" value="1"/>
</dbReference>
<dbReference type="SUPFAM" id="SSF53901">
    <property type="entry name" value="Thiolase-like"/>
    <property type="match status" value="1"/>
</dbReference>
<organism evidence="5 6">
    <name type="scientific">Pendulispora rubella</name>
    <dbReference type="NCBI Taxonomy" id="2741070"/>
    <lineage>
        <taxon>Bacteria</taxon>
        <taxon>Pseudomonadati</taxon>
        <taxon>Myxococcota</taxon>
        <taxon>Myxococcia</taxon>
        <taxon>Myxococcales</taxon>
        <taxon>Sorangiineae</taxon>
        <taxon>Pendulisporaceae</taxon>
        <taxon>Pendulispora</taxon>
    </lineage>
</organism>
<dbReference type="Pfam" id="PF08541">
    <property type="entry name" value="ACP_syn_III_C"/>
    <property type="match status" value="1"/>
</dbReference>
<evidence type="ECO:0000313" key="6">
    <source>
        <dbReference type="Proteomes" id="UP001374803"/>
    </source>
</evidence>
<reference evidence="5" key="1">
    <citation type="submission" date="2021-12" db="EMBL/GenBank/DDBJ databases">
        <title>Discovery of the Pendulisporaceae a myxobacterial family with distinct sporulation behavior and unique specialized metabolism.</title>
        <authorList>
            <person name="Garcia R."/>
            <person name="Popoff A."/>
            <person name="Bader C.D."/>
            <person name="Loehr J."/>
            <person name="Walesch S."/>
            <person name="Walt C."/>
            <person name="Boldt J."/>
            <person name="Bunk B."/>
            <person name="Haeckl F.J.F.P.J."/>
            <person name="Gunesch A.P."/>
            <person name="Birkelbach J."/>
            <person name="Nuebel U."/>
            <person name="Pietschmann T."/>
            <person name="Bach T."/>
            <person name="Mueller R."/>
        </authorList>
    </citation>
    <scope>NUCLEOTIDE SEQUENCE</scope>
    <source>
        <strain evidence="5">MSr11367</strain>
    </source>
</reference>
<dbReference type="Pfam" id="PF08545">
    <property type="entry name" value="ACP_syn_III"/>
    <property type="match status" value="1"/>
</dbReference>
<dbReference type="RefSeq" id="WP_394831607.1">
    <property type="nucleotide sequence ID" value="NZ_CP089929.1"/>
</dbReference>
<dbReference type="InterPro" id="IPR013751">
    <property type="entry name" value="ACP_syn_III_N"/>
</dbReference>
<dbReference type="EMBL" id="CP089983">
    <property type="protein sequence ID" value="WXB01986.1"/>
    <property type="molecule type" value="Genomic_DNA"/>
</dbReference>
<evidence type="ECO:0000256" key="2">
    <source>
        <dbReference type="ARBA" id="ARBA00023315"/>
    </source>
</evidence>
<evidence type="ECO:0000259" key="3">
    <source>
        <dbReference type="Pfam" id="PF08541"/>
    </source>
</evidence>
<keyword evidence="2" id="KW-0012">Acyltransferase</keyword>
<keyword evidence="1" id="KW-0808">Transferase</keyword>
<dbReference type="Gene3D" id="3.40.47.10">
    <property type="match status" value="2"/>
</dbReference>
<evidence type="ECO:0000259" key="4">
    <source>
        <dbReference type="Pfam" id="PF08545"/>
    </source>
</evidence>
<gene>
    <name evidence="5" type="ORF">LVJ94_34350</name>
</gene>
<feature type="domain" description="Beta-ketoacyl-[acyl-carrier-protein] synthase III C-terminal" evidence="3">
    <location>
        <begin position="234"/>
        <end position="322"/>
    </location>
</feature>
<evidence type="ECO:0000256" key="1">
    <source>
        <dbReference type="ARBA" id="ARBA00022679"/>
    </source>
</evidence>
<keyword evidence="6" id="KW-1185">Reference proteome</keyword>
<dbReference type="InterPro" id="IPR016039">
    <property type="entry name" value="Thiolase-like"/>
</dbReference>
<name>A0ABZ2KTH2_9BACT</name>
<dbReference type="PANTHER" id="PTHR34069:SF2">
    <property type="entry name" value="BETA-KETOACYL-[ACYL-CARRIER-PROTEIN] SYNTHASE III"/>
    <property type="match status" value="1"/>
</dbReference>
<accession>A0ABZ2KTH2</accession>
<dbReference type="CDD" id="cd00830">
    <property type="entry name" value="KAS_III"/>
    <property type="match status" value="1"/>
</dbReference>
<proteinExistence type="predicted"/>
<sequence length="323" mass="34556">MAAKASHRVVIRGLGHYLPKQVVTNDMLIPSLASQGHAVDEAVLGRISVTSRRWSDEDETVEVMAARAVGMALEHAGMRADSIDLLVLSNWTSRRHVPELAPRIATKVGSTKALAFDVCGACTGFVLGVMTAVSYLQAGMCNRAVVVSSDQFSRGVKPGSRALMVVGDAAGAVVLERSDPSDQTTSGIIDTCLHSEGELADLITSCAPEPWIRSKVELAEYAPDRTARAAEELLQRNGLHVGDLDWMIPHPGTDAIRERVRERMGIAAERIAQNFTTCGNTGSASIPIVLSDLHHRGVIRRGNLILAPAVGAGFYHGAILLRL</sequence>
<evidence type="ECO:0000313" key="5">
    <source>
        <dbReference type="EMBL" id="WXB01986.1"/>
    </source>
</evidence>